<dbReference type="InterPro" id="IPR041612">
    <property type="entry name" value="YfiR_C"/>
</dbReference>
<evidence type="ECO:0000256" key="2">
    <source>
        <dbReference type="ARBA" id="ARBA00023125"/>
    </source>
</evidence>
<dbReference type="SUPFAM" id="SSF46689">
    <property type="entry name" value="Homeodomain-like"/>
    <property type="match status" value="1"/>
</dbReference>
<evidence type="ECO:0000256" key="4">
    <source>
        <dbReference type="PROSITE-ProRule" id="PRU00335"/>
    </source>
</evidence>
<evidence type="ECO:0000313" key="6">
    <source>
        <dbReference type="EMBL" id="GLC31071.1"/>
    </source>
</evidence>
<dbReference type="RefSeq" id="WP_264850349.1">
    <property type="nucleotide sequence ID" value="NZ_BRXR01000001.1"/>
</dbReference>
<sequence>MIIIPKISEENRQSKIEFITNTALKLFSKKGFSLTTMDDIVSACKMSKGGIYNYFKSKEEIFLAIAEERFNKRHELITTFPNDITCTEKLIRYLRWILEGLFHEETSMNARFTFEFWSVMSRNNAIPEIVSRRYKLFYNDLADILKEGLSEGEFQSDIDIDAMVYIILSTTDGIGYSNSVMGLPITKAVVENYIDMILKKIIKN</sequence>
<dbReference type="InterPro" id="IPR009057">
    <property type="entry name" value="Homeodomain-like_sf"/>
</dbReference>
<reference evidence="6 7" key="1">
    <citation type="journal article" date="2024" name="Int. J. Syst. Evol. Microbiol.">
        <title>Clostridium omnivorum sp. nov., isolated from anoxic soil under the treatment of reductive soil disinfestation.</title>
        <authorList>
            <person name="Ueki A."/>
            <person name="Tonouchi A."/>
            <person name="Kaku N."/>
            <person name="Honma S."/>
            <person name="Ueki K."/>
        </authorList>
    </citation>
    <scope>NUCLEOTIDE SEQUENCE [LARGE SCALE GENOMIC DNA]</scope>
    <source>
        <strain evidence="6 7">E14</strain>
    </source>
</reference>
<protein>
    <submittedName>
        <fullName evidence="6">TetR family transcriptional regulator</fullName>
    </submittedName>
</protein>
<dbReference type="Pfam" id="PF00440">
    <property type="entry name" value="TetR_N"/>
    <property type="match status" value="1"/>
</dbReference>
<name>A0ABQ5N7G4_9CLOT</name>
<dbReference type="InterPro" id="IPR001647">
    <property type="entry name" value="HTH_TetR"/>
</dbReference>
<dbReference type="Proteomes" id="UP001208567">
    <property type="component" value="Unassembled WGS sequence"/>
</dbReference>
<dbReference type="PANTHER" id="PTHR47506:SF6">
    <property type="entry name" value="HTH-TYPE TRANSCRIPTIONAL REPRESSOR NEMR"/>
    <property type="match status" value="1"/>
</dbReference>
<keyword evidence="7" id="KW-1185">Reference proteome</keyword>
<feature type="DNA-binding region" description="H-T-H motif" evidence="4">
    <location>
        <begin position="36"/>
        <end position="55"/>
    </location>
</feature>
<organism evidence="6 7">
    <name type="scientific">Clostridium omnivorum</name>
    <dbReference type="NCBI Taxonomy" id="1604902"/>
    <lineage>
        <taxon>Bacteria</taxon>
        <taxon>Bacillati</taxon>
        <taxon>Bacillota</taxon>
        <taxon>Clostridia</taxon>
        <taxon>Eubacteriales</taxon>
        <taxon>Clostridiaceae</taxon>
        <taxon>Clostridium</taxon>
    </lineage>
</organism>
<keyword evidence="2 4" id="KW-0238">DNA-binding</keyword>
<evidence type="ECO:0000313" key="7">
    <source>
        <dbReference type="Proteomes" id="UP001208567"/>
    </source>
</evidence>
<dbReference type="Gene3D" id="1.10.357.10">
    <property type="entry name" value="Tetracycline Repressor, domain 2"/>
    <property type="match status" value="1"/>
</dbReference>
<dbReference type="Pfam" id="PF17922">
    <property type="entry name" value="TetR_C_17"/>
    <property type="match status" value="1"/>
</dbReference>
<evidence type="ECO:0000259" key="5">
    <source>
        <dbReference type="PROSITE" id="PS50977"/>
    </source>
</evidence>
<dbReference type="PRINTS" id="PR00455">
    <property type="entry name" value="HTHTETR"/>
</dbReference>
<accession>A0ABQ5N7G4</accession>
<dbReference type="InterPro" id="IPR036271">
    <property type="entry name" value="Tet_transcr_reg_TetR-rel_C_sf"/>
</dbReference>
<dbReference type="Gene3D" id="1.10.10.60">
    <property type="entry name" value="Homeodomain-like"/>
    <property type="match status" value="1"/>
</dbReference>
<dbReference type="SUPFAM" id="SSF48498">
    <property type="entry name" value="Tetracyclin repressor-like, C-terminal domain"/>
    <property type="match status" value="1"/>
</dbReference>
<comment type="caution">
    <text evidence="6">The sequence shown here is derived from an EMBL/GenBank/DDBJ whole genome shotgun (WGS) entry which is preliminary data.</text>
</comment>
<dbReference type="EMBL" id="BRXR01000001">
    <property type="protein sequence ID" value="GLC31071.1"/>
    <property type="molecule type" value="Genomic_DNA"/>
</dbReference>
<evidence type="ECO:0000256" key="1">
    <source>
        <dbReference type="ARBA" id="ARBA00023015"/>
    </source>
</evidence>
<proteinExistence type="predicted"/>
<dbReference type="PANTHER" id="PTHR47506">
    <property type="entry name" value="TRANSCRIPTIONAL REGULATORY PROTEIN"/>
    <property type="match status" value="1"/>
</dbReference>
<feature type="domain" description="HTH tetR-type" evidence="5">
    <location>
        <begin position="13"/>
        <end position="73"/>
    </location>
</feature>
<keyword evidence="3" id="KW-0804">Transcription</keyword>
<keyword evidence="1" id="KW-0805">Transcription regulation</keyword>
<gene>
    <name evidence="6" type="ORF">bsdE14_24810</name>
</gene>
<dbReference type="PROSITE" id="PS50977">
    <property type="entry name" value="HTH_TETR_2"/>
    <property type="match status" value="1"/>
</dbReference>
<evidence type="ECO:0000256" key="3">
    <source>
        <dbReference type="ARBA" id="ARBA00023163"/>
    </source>
</evidence>